<dbReference type="SUPFAM" id="SSF48726">
    <property type="entry name" value="Immunoglobulin"/>
    <property type="match status" value="1"/>
</dbReference>
<dbReference type="AlphaFoldDB" id="A0A1I5WY84"/>
<keyword evidence="2" id="KW-1185">Reference proteome</keyword>
<gene>
    <name evidence="1" type="ORF">SAMN04515674_1133</name>
</gene>
<reference evidence="1 2" key="1">
    <citation type="submission" date="2016-10" db="EMBL/GenBank/DDBJ databases">
        <authorList>
            <person name="de Groot N.N."/>
        </authorList>
    </citation>
    <scope>NUCLEOTIDE SEQUENCE [LARGE SCALE GENOMIC DNA]</scope>
    <source>
        <strain evidence="2">E92,LMG 26720,CCM 7988</strain>
    </source>
</reference>
<protein>
    <submittedName>
        <fullName evidence="1">Gliding motility-associated C-terminal domain-containing protein</fullName>
    </submittedName>
</protein>
<evidence type="ECO:0000313" key="2">
    <source>
        <dbReference type="Proteomes" id="UP000199306"/>
    </source>
</evidence>
<dbReference type="EMBL" id="FOXH01000013">
    <property type="protein sequence ID" value="SFQ24467.1"/>
    <property type="molecule type" value="Genomic_DNA"/>
</dbReference>
<name>A0A1I5WY84_9BACT</name>
<sequence>MMKWNKLLYRLLWLIIPALVHVKGYSQTIKADNDKGVCPNGTVTLTVSPTYVGATYSYFRNGSAIARLDDHDPSNTVNDAGNYSVTIKTLAGVILNTPIYTVNQLSQPPASIDSPAGYFKQLCKGEVVVLQANTDPGIAYTWLRNNATIPNSSPGSLSVKDEGKYQVRTRDANNCFTYSPEFEVKYYPQVSITITPVPTICDINTAAITLSGTPAGGMFSGSGVSNGKFDPKVAGVGTHTITYQVGGSGQCPVIKDYTNINVSDPKATITPSIPGNILCVGQNVTLNAPTGYQHYEWSKNGNFLSNNNQVSTNTDGNYVLKVTDILNCINTSAPYNLSFVNKVNVTLDSIAGVCDTNNPVVTLNASPAGGQLSGAGVVGNTFDPKKAGIGIHMITYTVNSSLACQNGTARRWAVVENPPSILLPDQVNMPEGGSVVLNAGINANAASFSWNPTIALSNPSIANPVASPFSTIDYELTVKSSQGCENKKKIKVFVYKKLDIPTAFNTSSDLAINKSWTLFGINSYPNAEIWVYNRWGTVVFYSKGFYTPFDGRSSSGAELPTGEYIYHILPNPEDVSFHFKGVVTIMR</sequence>
<accession>A0A1I5WY84</accession>
<dbReference type="Proteomes" id="UP000199306">
    <property type="component" value="Unassembled WGS sequence"/>
</dbReference>
<dbReference type="RefSeq" id="WP_177219451.1">
    <property type="nucleotide sequence ID" value="NZ_FOXH01000013.1"/>
</dbReference>
<evidence type="ECO:0000313" key="1">
    <source>
        <dbReference type="EMBL" id="SFQ24467.1"/>
    </source>
</evidence>
<dbReference type="Pfam" id="PF13585">
    <property type="entry name" value="CHU_C"/>
    <property type="match status" value="1"/>
</dbReference>
<proteinExistence type="predicted"/>
<organism evidence="1 2">
    <name type="scientific">Pseudarcicella hirudinis</name>
    <dbReference type="NCBI Taxonomy" id="1079859"/>
    <lineage>
        <taxon>Bacteria</taxon>
        <taxon>Pseudomonadati</taxon>
        <taxon>Bacteroidota</taxon>
        <taxon>Cytophagia</taxon>
        <taxon>Cytophagales</taxon>
        <taxon>Flectobacillaceae</taxon>
        <taxon>Pseudarcicella</taxon>
    </lineage>
</organism>
<dbReference type="STRING" id="1079859.SAMN04515674_1133"/>
<dbReference type="InterPro" id="IPR036179">
    <property type="entry name" value="Ig-like_dom_sf"/>
</dbReference>